<dbReference type="CDD" id="cd00093">
    <property type="entry name" value="HTH_XRE"/>
    <property type="match status" value="1"/>
</dbReference>
<dbReference type="InterPro" id="IPR010982">
    <property type="entry name" value="Lambda_DNA-bd_dom_sf"/>
</dbReference>
<feature type="domain" description="HTH cro/C1-type" evidence="2">
    <location>
        <begin position="204"/>
        <end position="246"/>
    </location>
</feature>
<evidence type="ECO:0000259" key="2">
    <source>
        <dbReference type="PROSITE" id="PS50943"/>
    </source>
</evidence>
<accession>A0A8F7KUC8</accession>
<dbReference type="GO" id="GO:0003677">
    <property type="term" value="F:DNA binding"/>
    <property type="evidence" value="ECO:0007669"/>
    <property type="project" value="InterPro"/>
</dbReference>
<feature type="compositionally biased region" description="Polar residues" evidence="1">
    <location>
        <begin position="183"/>
        <end position="195"/>
    </location>
</feature>
<dbReference type="EMBL" id="MZ502219">
    <property type="protein sequence ID" value="QXV92269.1"/>
    <property type="molecule type" value="Genomic_DNA"/>
</dbReference>
<geneLocation type="plasmid" evidence="4">
    <name>pPZG101</name>
</geneLocation>
<dbReference type="OMA" id="ERIPEWP"/>
<evidence type="ECO:0000313" key="3">
    <source>
        <dbReference type="EMBL" id="QXV92000.1"/>
    </source>
</evidence>
<feature type="region of interest" description="Disordered" evidence="1">
    <location>
        <begin position="117"/>
        <end position="195"/>
    </location>
</feature>
<dbReference type="SMART" id="SM00530">
    <property type="entry name" value="HTH_XRE"/>
    <property type="match status" value="1"/>
</dbReference>
<protein>
    <submittedName>
        <fullName evidence="4">Helix-turn-helix domain-containing protein</fullName>
    </submittedName>
</protein>
<geneLocation type="plasmid" evidence="3">
    <name>unnamed</name>
</geneLocation>
<keyword evidence="4" id="KW-0614">Plasmid</keyword>
<dbReference type="GeneID" id="66860679"/>
<dbReference type="InterPro" id="IPR001387">
    <property type="entry name" value="Cro/C1-type_HTH"/>
</dbReference>
<organism evidence="4">
    <name type="scientific">Streptomyces rimosus</name>
    <dbReference type="NCBI Taxonomy" id="1927"/>
    <lineage>
        <taxon>Bacteria</taxon>
        <taxon>Bacillati</taxon>
        <taxon>Actinomycetota</taxon>
        <taxon>Actinomycetes</taxon>
        <taxon>Kitasatosporales</taxon>
        <taxon>Streptomycetaceae</taxon>
        <taxon>Streptomyces</taxon>
    </lineage>
</organism>
<gene>
    <name evidence="3" type="ORF">M4018_081930</name>
    <name evidence="4" type="ORF">R6500_081930</name>
</gene>
<evidence type="ECO:0000256" key="1">
    <source>
        <dbReference type="SAM" id="MobiDB-lite"/>
    </source>
</evidence>
<dbReference type="SUPFAM" id="SSF47413">
    <property type="entry name" value="lambda repressor-like DNA-binding domains"/>
    <property type="match status" value="1"/>
</dbReference>
<dbReference type="Pfam" id="PF13560">
    <property type="entry name" value="HTH_31"/>
    <property type="match status" value="1"/>
</dbReference>
<dbReference type="PROSITE" id="PS50943">
    <property type="entry name" value="HTH_CROC1"/>
    <property type="match status" value="1"/>
</dbReference>
<name>A0A8F7KUC8_STRRM</name>
<dbReference type="RefSeq" id="WP_003979152.1">
    <property type="nucleotide sequence ID" value="NZ_CP025552.1"/>
</dbReference>
<sequence>MTSAVRRTCARCHKPLSYGGRGRPPQYCSRSCQRRRRPPAQAVQTGPRRVEALEAVHRATGSLLDAEYGDHPNLVHSLEVLLTVRQHLETLDSLTVQQLRADGTRWETVAEAAGISESTARRKWGRAAAQHKNSASPTPPTPAARPAAADPVPLPHQRGAPRSPSNHPPGDTDGPPPAALGLSSPQQFASALSHLQRSSGKAVRDIAADAGVSASYVSRVISGERLPSWSVARRITVACDGDPTALRTLWCAARGVAPSAKVASEDAVGALHAALRGLYLSAGRPDPYLLHTQCEGSLTEEQITHVFDGQYLPDWPVLGRLVLALDGRPDALHPLWNAAHPTPAAPSAPTRASYLALPASAFG</sequence>
<dbReference type="AlphaFoldDB" id="A0A8F7KUC8"/>
<dbReference type="EMBL" id="MZ502218">
    <property type="protein sequence ID" value="QXV92000.1"/>
    <property type="molecule type" value="Genomic_DNA"/>
</dbReference>
<evidence type="ECO:0000313" key="4">
    <source>
        <dbReference type="EMBL" id="QXV92269.1"/>
    </source>
</evidence>
<reference evidence="4" key="1">
    <citation type="submission" date="2021-06" db="EMBL/GenBank/DDBJ databases">
        <authorList>
            <person name="Tome M."/>
            <person name="Jakse J."/>
            <person name="Slemc L."/>
            <person name="Garcia A.R."/>
            <person name="Petkovic H."/>
        </authorList>
    </citation>
    <scope>NUCLEOTIDE SEQUENCE</scope>
    <source>
        <plasmid evidence="4">pPZG101</plasmid>
        <plasmid evidence="3">unnamed</plasmid>
    </source>
</reference>
<proteinExistence type="predicted"/>